<name>A0AAV5S5J4_MAUHU</name>
<dbReference type="AlphaFoldDB" id="A0AAV5S5J4"/>
<dbReference type="Proteomes" id="UP001377567">
    <property type="component" value="Unassembled WGS sequence"/>
</dbReference>
<reference evidence="2 3" key="1">
    <citation type="journal article" date="2023" name="Elife">
        <title>Identification of key yeast species and microbe-microbe interactions impacting larval growth of Drosophila in the wild.</title>
        <authorList>
            <person name="Mure A."/>
            <person name="Sugiura Y."/>
            <person name="Maeda R."/>
            <person name="Honda K."/>
            <person name="Sakurai N."/>
            <person name="Takahashi Y."/>
            <person name="Watada M."/>
            <person name="Katoh T."/>
            <person name="Gotoh A."/>
            <person name="Gotoh Y."/>
            <person name="Taniguchi I."/>
            <person name="Nakamura K."/>
            <person name="Hayashi T."/>
            <person name="Katayama T."/>
            <person name="Uemura T."/>
            <person name="Hattori Y."/>
        </authorList>
    </citation>
    <scope>NUCLEOTIDE SEQUENCE [LARGE SCALE GENOMIC DNA]</scope>
    <source>
        <strain evidence="2 3">KH-74</strain>
    </source>
</reference>
<protein>
    <submittedName>
        <fullName evidence="2">Uncharacterized protein</fullName>
    </submittedName>
</protein>
<comment type="caution">
    <text evidence="2">The sequence shown here is derived from an EMBL/GenBank/DDBJ whole genome shotgun (WGS) entry which is preliminary data.</text>
</comment>
<feature type="compositionally biased region" description="Basic and acidic residues" evidence="1">
    <location>
        <begin position="15"/>
        <end position="37"/>
    </location>
</feature>
<feature type="region of interest" description="Disordered" evidence="1">
    <location>
        <begin position="1"/>
        <end position="44"/>
    </location>
</feature>
<accession>A0AAV5S5J4</accession>
<evidence type="ECO:0000313" key="3">
    <source>
        <dbReference type="Proteomes" id="UP001377567"/>
    </source>
</evidence>
<gene>
    <name evidence="2" type="ORF">DAKH74_055390</name>
</gene>
<evidence type="ECO:0000256" key="1">
    <source>
        <dbReference type="SAM" id="MobiDB-lite"/>
    </source>
</evidence>
<sequence>MDRVRALIGGRRRGAARERDSARESENARERVHDASPARHAPPFDDQETIFETLNDAQTLNDTQTISDTQTLRTFASENATIGDMQQQGYVNRCPQFCAVRDVCLVSVRLTKGFFAFPSTESYDAYVRNKGKFAAVDPDTPFGVPLLHAVPTNIMKAIFSSKTQTVMKIYRYEIARANVHPSAEVVYSCPNFAIVKRLFCSVAMEDVLHSADGTALNQDSKIKHTLTFHGDSGTPLSSVSMYNINGRRDIDTSIDGLPLRWFGFSSFASPFGSNDIKLLVLDDDMPNLLEPQVQRSAAPVRPLGYLPVWAKYTDVDDSLLSTKRSVHLASLEVKEEAVASPGIAAVPWNTLVLTCMCMLLHDYESRKERRHIHAGTAAAQQVGA</sequence>
<organism evidence="2 3">
    <name type="scientific">Maudiozyma humilis</name>
    <name type="common">Sour dough yeast</name>
    <name type="synonym">Kazachstania humilis</name>
    <dbReference type="NCBI Taxonomy" id="51915"/>
    <lineage>
        <taxon>Eukaryota</taxon>
        <taxon>Fungi</taxon>
        <taxon>Dikarya</taxon>
        <taxon>Ascomycota</taxon>
        <taxon>Saccharomycotina</taxon>
        <taxon>Saccharomycetes</taxon>
        <taxon>Saccharomycetales</taxon>
        <taxon>Saccharomycetaceae</taxon>
        <taxon>Maudiozyma</taxon>
    </lineage>
</organism>
<keyword evidence="3" id="KW-1185">Reference proteome</keyword>
<evidence type="ECO:0000313" key="2">
    <source>
        <dbReference type="EMBL" id="GMM58922.1"/>
    </source>
</evidence>
<dbReference type="EMBL" id="BTGD01000025">
    <property type="protein sequence ID" value="GMM58922.1"/>
    <property type="molecule type" value="Genomic_DNA"/>
</dbReference>
<proteinExistence type="predicted"/>